<evidence type="ECO:0000256" key="8">
    <source>
        <dbReference type="PIRSR" id="PIRSR601577-1"/>
    </source>
</evidence>
<dbReference type="GO" id="GO:0016020">
    <property type="term" value="C:membrane"/>
    <property type="evidence" value="ECO:0007669"/>
    <property type="project" value="InterPro"/>
</dbReference>
<dbReference type="Pfam" id="PF01457">
    <property type="entry name" value="Peptidase_M8"/>
    <property type="match status" value="1"/>
</dbReference>
<dbReference type="GO" id="GO:0046872">
    <property type="term" value="F:metal ion binding"/>
    <property type="evidence" value="ECO:0007669"/>
    <property type="project" value="UniProtKB-KW"/>
</dbReference>
<dbReference type="AlphaFoldDB" id="A0A564Y0U1"/>
<dbReference type="InterPro" id="IPR001577">
    <property type="entry name" value="Peptidase_M8"/>
</dbReference>
<keyword evidence="4 10" id="KW-0378">Hydrolase</keyword>
<feature type="non-terminal residue" evidence="11">
    <location>
        <position position="657"/>
    </location>
</feature>
<evidence type="ECO:0000256" key="4">
    <source>
        <dbReference type="ARBA" id="ARBA00022801"/>
    </source>
</evidence>
<accession>A0A564Y0U1</accession>
<dbReference type="Proteomes" id="UP000321570">
    <property type="component" value="Unassembled WGS sequence"/>
</dbReference>
<evidence type="ECO:0000256" key="2">
    <source>
        <dbReference type="ARBA" id="ARBA00022670"/>
    </source>
</evidence>
<dbReference type="Gene3D" id="2.10.55.10">
    <property type="entry name" value="Leishmanolysin domain 3"/>
    <property type="match status" value="1"/>
</dbReference>
<evidence type="ECO:0000256" key="7">
    <source>
        <dbReference type="ARBA" id="ARBA00039717"/>
    </source>
</evidence>
<dbReference type="Gene3D" id="3.90.132.10">
    <property type="entry name" value="Leishmanolysin , domain 2"/>
    <property type="match status" value="1"/>
</dbReference>
<organism evidence="11 12">
    <name type="scientific">Hymenolepis diminuta</name>
    <name type="common">Rat tapeworm</name>
    <dbReference type="NCBI Taxonomy" id="6216"/>
    <lineage>
        <taxon>Eukaryota</taxon>
        <taxon>Metazoa</taxon>
        <taxon>Spiralia</taxon>
        <taxon>Lophotrochozoa</taxon>
        <taxon>Platyhelminthes</taxon>
        <taxon>Cestoda</taxon>
        <taxon>Eucestoda</taxon>
        <taxon>Cyclophyllidea</taxon>
        <taxon>Hymenolepididae</taxon>
        <taxon>Hymenolepis</taxon>
    </lineage>
</organism>
<dbReference type="PANTHER" id="PTHR10942:SF0">
    <property type="entry name" value="LEISHMANOLYSIN-LIKE PEPTIDASE"/>
    <property type="match status" value="1"/>
</dbReference>
<keyword evidence="12" id="KW-1185">Reference proteome</keyword>
<feature type="binding site" evidence="9">
    <location>
        <position position="230"/>
    </location>
    <ligand>
        <name>Zn(2+)</name>
        <dbReference type="ChEBI" id="CHEBI:29105"/>
        <note>catalytic</note>
    </ligand>
</feature>
<evidence type="ECO:0000256" key="6">
    <source>
        <dbReference type="ARBA" id="ARBA00023049"/>
    </source>
</evidence>
<dbReference type="Gene3D" id="3.10.170.20">
    <property type="match status" value="1"/>
</dbReference>
<name>A0A564Y0U1_HYMDI</name>
<feature type="binding site" evidence="9">
    <location>
        <position position="226"/>
    </location>
    <ligand>
        <name>Zn(2+)</name>
        <dbReference type="ChEBI" id="CHEBI:29105"/>
        <note>catalytic</note>
    </ligand>
</feature>
<comment type="similarity">
    <text evidence="1 10">Belongs to the peptidase M8 family.</text>
</comment>
<comment type="cofactor">
    <cofactor evidence="9 10">
        <name>Zn(2+)</name>
        <dbReference type="ChEBI" id="CHEBI:29105"/>
    </cofactor>
    <text evidence="9 10">Binds 1 zinc ion per subunit.</text>
</comment>
<dbReference type="GO" id="GO:0005737">
    <property type="term" value="C:cytoplasm"/>
    <property type="evidence" value="ECO:0007669"/>
    <property type="project" value="TreeGrafter"/>
</dbReference>
<protein>
    <recommendedName>
        <fullName evidence="7 10">Leishmanolysin-like peptidase</fullName>
        <ecNumber evidence="10">3.4.24.-</ecNumber>
    </recommendedName>
</protein>
<evidence type="ECO:0000256" key="3">
    <source>
        <dbReference type="ARBA" id="ARBA00022723"/>
    </source>
</evidence>
<proteinExistence type="inferred from homology"/>
<feature type="active site" evidence="8">
    <location>
        <position position="227"/>
    </location>
</feature>
<keyword evidence="2 10" id="KW-0645">Protease</keyword>
<dbReference type="EC" id="3.4.24.-" evidence="10"/>
<evidence type="ECO:0000256" key="9">
    <source>
        <dbReference type="PIRSR" id="PIRSR601577-2"/>
    </source>
</evidence>
<evidence type="ECO:0000313" key="11">
    <source>
        <dbReference type="EMBL" id="VUZ40133.1"/>
    </source>
</evidence>
<dbReference type="GO" id="GO:0007155">
    <property type="term" value="P:cell adhesion"/>
    <property type="evidence" value="ECO:0007669"/>
    <property type="project" value="InterPro"/>
</dbReference>
<dbReference type="GO" id="GO:0006508">
    <property type="term" value="P:proteolysis"/>
    <property type="evidence" value="ECO:0007669"/>
    <property type="project" value="UniProtKB-KW"/>
</dbReference>
<feature type="chain" id="PRO_5023976143" description="Leishmanolysin-like peptidase" evidence="10">
    <location>
        <begin position="21"/>
        <end position="657"/>
    </location>
</feature>
<feature type="binding site" evidence="9">
    <location>
        <position position="335"/>
    </location>
    <ligand>
        <name>Zn(2+)</name>
        <dbReference type="ChEBI" id="CHEBI:29105"/>
        <note>catalytic</note>
    </ligand>
</feature>
<sequence>MQWYCIYFIVIISHLDIVTCFPCHHLGPDARTIIRNFVELRPVRSKRDADPARLSFGIYLDPSFDKLPNSQQIKSLYVDPALKFIEEALIIRRSPTKSIKLDRACKRSAVTSRFAGNDTSFCPLGCKNVTYCGPVPIPSEYLNDCRISPSLNDTVKENVTKAGYNFLIFLSAILTKKCNDATILGYSAHCQQETFTDQPIAGFINFCLRPSNTIQDLSQLAYFVKHELMHILGFSPSLYAFFRDKNGVPITPRNPITGLPNLGWVNHTKRMYQWSDKVVKTAVKNWTSAMGTFNKTVHLVVTPTVLRYAREYFGCRDLEGVELEDQGGLGVSLSHWEMRILGNELMTAKFMNSYVISNLTLAFLEDTGWYLPKYSLAQNLAWGANRGCVFSTQSCYSYMTQQLTKGGDVAPFCLIPHKNSLEDIFTCTPDGRSFGYCNLVNLTRDSKSKFNHSLYTYLGNTSRLRHEGKIIPQNYFGKVDLTDFCPFIQEVTWSTSDGMPKRSSICSDPRNSKALTIANNYNLEVYGSNSICIPITSNWTLLGKNSSTYDAPIRGAGCYKHRCDQTEGGLVIEMAGGLQVSCNGGVQRPLVNISICLRESALTVLGSFRCPECTSLCDETACSTNTSLNSNVIHPFLKNGSICSRSPILIQPCPGAN</sequence>
<evidence type="ECO:0000256" key="5">
    <source>
        <dbReference type="ARBA" id="ARBA00022833"/>
    </source>
</evidence>
<evidence type="ECO:0000313" key="12">
    <source>
        <dbReference type="Proteomes" id="UP000321570"/>
    </source>
</evidence>
<keyword evidence="5 9" id="KW-0862">Zinc</keyword>
<keyword evidence="10" id="KW-0732">Signal</keyword>
<keyword evidence="6 9" id="KW-0482">Metalloprotease</keyword>
<evidence type="ECO:0000256" key="10">
    <source>
        <dbReference type="RuleBase" id="RU366077"/>
    </source>
</evidence>
<dbReference type="PANTHER" id="PTHR10942">
    <property type="entry name" value="LEISHMANOLYSIN-LIKE PEPTIDASE"/>
    <property type="match status" value="1"/>
</dbReference>
<reference evidence="11 12" key="1">
    <citation type="submission" date="2019-07" db="EMBL/GenBank/DDBJ databases">
        <authorList>
            <person name="Jastrzebski P J."/>
            <person name="Paukszto L."/>
            <person name="Jastrzebski P J."/>
        </authorList>
    </citation>
    <scope>NUCLEOTIDE SEQUENCE [LARGE SCALE GENOMIC DNA]</scope>
    <source>
        <strain evidence="11 12">WMS-il1</strain>
    </source>
</reference>
<keyword evidence="3 9" id="KW-0479">Metal-binding</keyword>
<feature type="signal peptide" evidence="10">
    <location>
        <begin position="1"/>
        <end position="20"/>
    </location>
</feature>
<gene>
    <name evidence="11" type="ORF">WMSIL1_LOCUS1269</name>
</gene>
<dbReference type="FunFam" id="3.90.132.10:FF:000001">
    <property type="entry name" value="leishmanolysin-like peptidase isoform X2"/>
    <property type="match status" value="1"/>
</dbReference>
<dbReference type="GO" id="GO:0004222">
    <property type="term" value="F:metalloendopeptidase activity"/>
    <property type="evidence" value="ECO:0007669"/>
    <property type="project" value="UniProtKB-UniRule"/>
</dbReference>
<evidence type="ECO:0000256" key="1">
    <source>
        <dbReference type="ARBA" id="ARBA00005860"/>
    </source>
</evidence>
<dbReference type="SUPFAM" id="SSF55486">
    <property type="entry name" value="Metalloproteases ('zincins'), catalytic domain"/>
    <property type="match status" value="1"/>
</dbReference>
<dbReference type="EMBL" id="CABIJS010000030">
    <property type="protein sequence ID" value="VUZ40133.1"/>
    <property type="molecule type" value="Genomic_DNA"/>
</dbReference>